<dbReference type="GO" id="GO:0005198">
    <property type="term" value="F:structural molecule activity"/>
    <property type="evidence" value="ECO:0007669"/>
    <property type="project" value="InterPro"/>
</dbReference>
<dbReference type="GO" id="GO:0044780">
    <property type="term" value="P:bacterial-type flagellum assembly"/>
    <property type="evidence" value="ECO:0007669"/>
    <property type="project" value="InterPro"/>
</dbReference>
<evidence type="ECO:0000256" key="5">
    <source>
        <dbReference type="ARBA" id="ARBA00022525"/>
    </source>
</evidence>
<dbReference type="InterPro" id="IPR001444">
    <property type="entry name" value="Flag_bb_rod_N"/>
</dbReference>
<sequence length="713" mass="75747">MSITGTGLSGLIAFQRALNTTGHNIANAATEGYSRQRVELENRNPQYLGNQYFGQGVDVATVRRLQSEFIDNELRNTTATKVSNTVRADYAQRVDNMLADEETSLATVLERFFGAVNDFADDPTSEATANITLHEADSLVQRFNMLNSTIEEQRDQINGSIGVAVQEISDMAAALAGLNQRIVAAYGASGGSAAPNDLLDQRGALLTRLAEKIDVRINEQEDHSVNVFIGTGQSLVLGITSNQLVARPLGNDPRNVDIGILTSNGEMAVNISRFMTGGEISGLLEARSNIVDSAQNGLGLVAVTLSTFVNRQNQLGLTSGGELGQAVFSLPTPAVYPHANNGDDSIPTVTLMDEAVGSLTASDYQLRFDDTTAEYQLIRLNDNTVLTTGVAGDVLEADGLRVDLGSITSVGLNDRWLIQPTRNAAGQMAMQMTDANHLAPISGALTNAENDGSAALVNLRVTTPDDPNTQAPAAVVYDGTQFQVVNAEYGGTASGSATIESLRVVDATSVTPATILFNAASNSFSVNGATIVPRDSSGVTTIRVDGVELKIRGVPADGDTFNIGLTPTAITAPQPALTTVAGNGWELDIYGEPQAGDYFSLQLSRNRVGDNRNLLSMADLAEQRLITGTQTFSDSYNTVVAEIGTRTRQAQISRDATTSLFEDAQARRESESGVNLDEEAASLLRYQQAYQASAKVISVSNSVFDILFSAIGR</sequence>
<keyword evidence="11" id="KW-0282">Flagellum</keyword>
<dbReference type="RefSeq" id="WP_182583453.1">
    <property type="nucleotide sequence ID" value="NZ_JABVCQ010000010.1"/>
</dbReference>
<reference evidence="11 12" key="1">
    <citation type="journal article" date="2020" name="Arch. Microbiol.">
        <title>The genome sequence of the giant phototrophic gammaproteobacterium Thiospirillum jenense gives insight into its physiological properties and phylogenetic relationships.</title>
        <authorList>
            <person name="Imhoff J.F."/>
            <person name="Meyer T.E."/>
            <person name="Kyndt J.A."/>
        </authorList>
    </citation>
    <scope>NUCLEOTIDE SEQUENCE [LARGE SCALE GENOMIC DNA]</scope>
    <source>
        <strain evidence="11 12">DSM 216</strain>
    </source>
</reference>
<dbReference type="Proteomes" id="UP000548632">
    <property type="component" value="Unassembled WGS sequence"/>
</dbReference>
<dbReference type="Pfam" id="PF21158">
    <property type="entry name" value="flgK_1st_1"/>
    <property type="match status" value="1"/>
</dbReference>
<evidence type="ECO:0000259" key="9">
    <source>
        <dbReference type="Pfam" id="PF21158"/>
    </source>
</evidence>
<dbReference type="GO" id="GO:0009424">
    <property type="term" value="C:bacterial-type flagellum hook"/>
    <property type="evidence" value="ECO:0007669"/>
    <property type="project" value="InterPro"/>
</dbReference>
<dbReference type="InterPro" id="IPR053927">
    <property type="entry name" value="FlgK_helical"/>
</dbReference>
<dbReference type="PANTHER" id="PTHR30033:SF1">
    <property type="entry name" value="FLAGELLAR HOOK-ASSOCIATED PROTEIN 1"/>
    <property type="match status" value="1"/>
</dbReference>
<dbReference type="Pfam" id="PF00460">
    <property type="entry name" value="Flg_bb_rod"/>
    <property type="match status" value="1"/>
</dbReference>
<feature type="domain" description="Flagellar basal body rod protein N-terminal" evidence="7">
    <location>
        <begin position="6"/>
        <end position="33"/>
    </location>
</feature>
<evidence type="ECO:0000313" key="12">
    <source>
        <dbReference type="Proteomes" id="UP000548632"/>
    </source>
</evidence>
<feature type="domain" description="Flagellar basal-body/hook protein C-terminal" evidence="8">
    <location>
        <begin position="671"/>
        <end position="705"/>
    </location>
</feature>
<evidence type="ECO:0000313" key="11">
    <source>
        <dbReference type="EMBL" id="MBB1125823.1"/>
    </source>
</evidence>
<dbReference type="AlphaFoldDB" id="A0A839H8Y7"/>
<accession>A0A839H8Y7</accession>
<keyword evidence="6" id="KW-0975">Bacterial flagellum</keyword>
<evidence type="ECO:0000259" key="8">
    <source>
        <dbReference type="Pfam" id="PF06429"/>
    </source>
</evidence>
<keyword evidence="12" id="KW-1185">Reference proteome</keyword>
<evidence type="ECO:0000256" key="6">
    <source>
        <dbReference type="ARBA" id="ARBA00023143"/>
    </source>
</evidence>
<dbReference type="InterPro" id="IPR002371">
    <property type="entry name" value="FlgK"/>
</dbReference>
<comment type="caution">
    <text evidence="11">The sequence shown here is derived from an EMBL/GenBank/DDBJ whole genome shotgun (WGS) entry which is preliminary data.</text>
</comment>
<name>A0A839H8Y7_9GAMM</name>
<gene>
    <name evidence="11" type="primary">flgK</name>
    <name evidence="11" type="ORF">HUK38_06195</name>
</gene>
<keyword evidence="11" id="KW-0966">Cell projection</keyword>
<dbReference type="NCBIfam" id="TIGR02492">
    <property type="entry name" value="flgK_ends"/>
    <property type="match status" value="1"/>
</dbReference>
<evidence type="ECO:0000256" key="4">
    <source>
        <dbReference type="ARBA" id="ARBA00016244"/>
    </source>
</evidence>
<feature type="domain" description="Flagellar hook-associated protein 1 D2-like" evidence="9">
    <location>
        <begin position="340"/>
        <end position="420"/>
    </location>
</feature>
<dbReference type="InterPro" id="IPR010930">
    <property type="entry name" value="Flg_bb/hook_C_dom"/>
</dbReference>
<comment type="subcellular location">
    <subcellularLocation>
        <location evidence="1">Bacterial flagellum</location>
    </subcellularLocation>
    <subcellularLocation>
        <location evidence="2">Secreted</location>
    </subcellularLocation>
</comment>
<proteinExistence type="inferred from homology"/>
<evidence type="ECO:0000256" key="1">
    <source>
        <dbReference type="ARBA" id="ARBA00004365"/>
    </source>
</evidence>
<dbReference type="GO" id="GO:0005576">
    <property type="term" value="C:extracellular region"/>
    <property type="evidence" value="ECO:0007669"/>
    <property type="project" value="UniProtKB-SubCell"/>
</dbReference>
<dbReference type="SUPFAM" id="SSF64518">
    <property type="entry name" value="Phase 1 flagellin"/>
    <property type="match status" value="2"/>
</dbReference>
<dbReference type="PRINTS" id="PR01005">
    <property type="entry name" value="FLGHOOKAP1"/>
</dbReference>
<evidence type="ECO:0000256" key="3">
    <source>
        <dbReference type="ARBA" id="ARBA00009677"/>
    </source>
</evidence>
<keyword evidence="11" id="KW-0969">Cilium</keyword>
<evidence type="ECO:0000256" key="2">
    <source>
        <dbReference type="ARBA" id="ARBA00004613"/>
    </source>
</evidence>
<feature type="domain" description="Flagellar hook-associated protein FlgK helical" evidence="10">
    <location>
        <begin position="92"/>
        <end position="328"/>
    </location>
</feature>
<dbReference type="EMBL" id="JABVCQ010000010">
    <property type="protein sequence ID" value="MBB1125823.1"/>
    <property type="molecule type" value="Genomic_DNA"/>
</dbReference>
<evidence type="ECO:0000259" key="7">
    <source>
        <dbReference type="Pfam" id="PF00460"/>
    </source>
</evidence>
<keyword evidence="5" id="KW-0964">Secreted</keyword>
<evidence type="ECO:0000259" key="10">
    <source>
        <dbReference type="Pfam" id="PF22638"/>
    </source>
</evidence>
<protein>
    <recommendedName>
        <fullName evidence="4">Flagellar hook-associated protein 1</fullName>
    </recommendedName>
</protein>
<organism evidence="11 12">
    <name type="scientific">Thiospirillum jenense</name>
    <dbReference type="NCBI Taxonomy" id="1653858"/>
    <lineage>
        <taxon>Bacteria</taxon>
        <taxon>Pseudomonadati</taxon>
        <taxon>Pseudomonadota</taxon>
        <taxon>Gammaproteobacteria</taxon>
        <taxon>Chromatiales</taxon>
        <taxon>Chromatiaceae</taxon>
        <taxon>Thiospirillum</taxon>
    </lineage>
</organism>
<dbReference type="InterPro" id="IPR049119">
    <property type="entry name" value="FlgK_D2-like"/>
</dbReference>
<dbReference type="Pfam" id="PF06429">
    <property type="entry name" value="Flg_bbr_C"/>
    <property type="match status" value="1"/>
</dbReference>
<comment type="similarity">
    <text evidence="3">Belongs to the flagella basal body rod proteins family.</text>
</comment>
<dbReference type="PANTHER" id="PTHR30033">
    <property type="entry name" value="FLAGELLAR HOOK-ASSOCIATED PROTEIN 1"/>
    <property type="match status" value="1"/>
</dbReference>
<dbReference type="Pfam" id="PF22638">
    <property type="entry name" value="FlgK_D1"/>
    <property type="match status" value="1"/>
</dbReference>